<evidence type="ECO:0000313" key="2">
    <source>
        <dbReference type="Proteomes" id="UP000758603"/>
    </source>
</evidence>
<comment type="caution">
    <text evidence="1">The sequence shown here is derived from an EMBL/GenBank/DDBJ whole genome shotgun (WGS) entry which is preliminary data.</text>
</comment>
<dbReference type="EMBL" id="JAGPXC010000009">
    <property type="protein sequence ID" value="KAH6646638.1"/>
    <property type="molecule type" value="Genomic_DNA"/>
</dbReference>
<dbReference type="Proteomes" id="UP000758603">
    <property type="component" value="Unassembled WGS sequence"/>
</dbReference>
<protein>
    <submittedName>
        <fullName evidence="1">Uncharacterized protein</fullName>
    </submittedName>
</protein>
<evidence type="ECO:0000313" key="1">
    <source>
        <dbReference type="EMBL" id="KAH6646638.1"/>
    </source>
</evidence>
<organism evidence="1 2">
    <name type="scientific">Truncatella angustata</name>
    <dbReference type="NCBI Taxonomy" id="152316"/>
    <lineage>
        <taxon>Eukaryota</taxon>
        <taxon>Fungi</taxon>
        <taxon>Dikarya</taxon>
        <taxon>Ascomycota</taxon>
        <taxon>Pezizomycotina</taxon>
        <taxon>Sordariomycetes</taxon>
        <taxon>Xylariomycetidae</taxon>
        <taxon>Amphisphaeriales</taxon>
        <taxon>Sporocadaceae</taxon>
        <taxon>Truncatella</taxon>
    </lineage>
</organism>
<accession>A0A9P8RIG5</accession>
<dbReference type="GeneID" id="70125658"/>
<reference evidence="1" key="1">
    <citation type="journal article" date="2021" name="Nat. Commun.">
        <title>Genetic determinants of endophytism in the Arabidopsis root mycobiome.</title>
        <authorList>
            <person name="Mesny F."/>
            <person name="Miyauchi S."/>
            <person name="Thiergart T."/>
            <person name="Pickel B."/>
            <person name="Atanasova L."/>
            <person name="Karlsson M."/>
            <person name="Huettel B."/>
            <person name="Barry K.W."/>
            <person name="Haridas S."/>
            <person name="Chen C."/>
            <person name="Bauer D."/>
            <person name="Andreopoulos W."/>
            <person name="Pangilinan J."/>
            <person name="LaButti K."/>
            <person name="Riley R."/>
            <person name="Lipzen A."/>
            <person name="Clum A."/>
            <person name="Drula E."/>
            <person name="Henrissat B."/>
            <person name="Kohler A."/>
            <person name="Grigoriev I.V."/>
            <person name="Martin F.M."/>
            <person name="Hacquard S."/>
        </authorList>
    </citation>
    <scope>NUCLEOTIDE SEQUENCE</scope>
    <source>
        <strain evidence="1">MPI-SDFR-AT-0073</strain>
    </source>
</reference>
<sequence length="116" mass="12839">MAFLIVGAVEMLGRSAPPGPLQYVSKSLPPCQVSPRRQTNSGSIEGVESSSLAIHGYKMARGPKLSECMKARILKLVLWADRRIGPKRSTSKSSSRRLNLTSYEKLGELQKRVLLW</sequence>
<dbReference type="AlphaFoldDB" id="A0A9P8RIG5"/>
<keyword evidence="2" id="KW-1185">Reference proteome</keyword>
<proteinExistence type="predicted"/>
<gene>
    <name evidence="1" type="ORF">BKA67DRAFT_412575</name>
</gene>
<name>A0A9P8RIG5_9PEZI</name>
<dbReference type="RefSeq" id="XP_045953152.1">
    <property type="nucleotide sequence ID" value="XM_046096766.1"/>
</dbReference>